<dbReference type="InterPro" id="IPR021321">
    <property type="entry name" value="DUF2922"/>
</dbReference>
<gene>
    <name evidence="1" type="ORF">RVY80_04385</name>
</gene>
<dbReference type="EMBL" id="JAWJZB010000004">
    <property type="protein sequence ID" value="MDV5088086.1"/>
    <property type="molecule type" value="Genomic_DNA"/>
</dbReference>
<proteinExistence type="predicted"/>
<organism evidence="1 2">
    <name type="scientific">Veillonella absiana</name>
    <dbReference type="NCBI Taxonomy" id="3079305"/>
    <lineage>
        <taxon>Bacteria</taxon>
        <taxon>Bacillati</taxon>
        <taxon>Bacillota</taxon>
        <taxon>Negativicutes</taxon>
        <taxon>Veillonellales</taxon>
        <taxon>Veillonellaceae</taxon>
        <taxon>Veillonella</taxon>
    </lineage>
</organism>
<dbReference type="RefSeq" id="WP_295193403.1">
    <property type="nucleotide sequence ID" value="NZ_JAWJZA010000002.1"/>
</dbReference>
<comment type="caution">
    <text evidence="1">The sequence shown here is derived from an EMBL/GenBank/DDBJ whole genome shotgun (WGS) entry which is preliminary data.</text>
</comment>
<name>A0ABU3Z8V1_9FIRM</name>
<evidence type="ECO:0000313" key="2">
    <source>
        <dbReference type="Proteomes" id="UP001272515"/>
    </source>
</evidence>
<evidence type="ECO:0000313" key="1">
    <source>
        <dbReference type="EMBL" id="MDV5088086.1"/>
    </source>
</evidence>
<protein>
    <submittedName>
        <fullName evidence="1">DUF2922 domain-containing protein</fullName>
    </submittedName>
</protein>
<dbReference type="Proteomes" id="UP001272515">
    <property type="component" value="Unassembled WGS sequence"/>
</dbReference>
<accession>A0ABU3Z8V1</accession>
<sequence length="73" mass="7501">MADKVVVYLKFATAGGKTSSVTINNPRENVTLADAKAAADVLVAQQVIEGSDSTALTGFKDATKVTTSTVELA</sequence>
<reference evidence="1 2" key="1">
    <citation type="submission" date="2023-10" db="EMBL/GenBank/DDBJ databases">
        <title>Veillonella sp. nov., isolated from a pig farm feces dump.</title>
        <authorList>
            <person name="Chang Y.-H."/>
        </authorList>
    </citation>
    <scope>NUCLEOTIDE SEQUENCE [LARGE SCALE GENOMIC DNA]</scope>
    <source>
        <strain evidence="1 2">YH-vei2233</strain>
    </source>
</reference>
<keyword evidence="2" id="KW-1185">Reference proteome</keyword>
<dbReference type="Pfam" id="PF11148">
    <property type="entry name" value="DUF2922"/>
    <property type="match status" value="1"/>
</dbReference>